<reference evidence="2 3" key="1">
    <citation type="journal article" date="2017" name="Elife">
        <title>Extensive horizontal gene transfer in cheese-associated bacteria.</title>
        <authorList>
            <person name="Bonham K.S."/>
            <person name="Wolfe B.E."/>
            <person name="Dutton R.J."/>
        </authorList>
    </citation>
    <scope>NUCLEOTIDE SEQUENCE [LARGE SCALE GENOMIC DNA]</scope>
    <source>
        <strain evidence="2 3">JB5</strain>
    </source>
</reference>
<protein>
    <submittedName>
        <fullName evidence="1">PD-(D/E)XK motif protein</fullName>
    </submittedName>
</protein>
<dbReference type="Pfam" id="PF14390">
    <property type="entry name" value="DUF4420"/>
    <property type="match status" value="1"/>
</dbReference>
<evidence type="ECO:0000313" key="1">
    <source>
        <dbReference type="EMBL" id="AZT95821.1"/>
    </source>
</evidence>
<sequence length="329" mass="36083">MMRSAEDIFEKARLEGEPLAVGVAAVVVADESGSRRTWLGYQEGPSAAAYFETSSERRISFSVSQVISVESVEVDDDQTRARLQALKVVCHDPRLDKVFFVFIDEVRSAIDDTVDVAEVVQSAASDWRRLLQVAMTEMPESVAAGIYGELRFLEGAVERLGPSAVESWQRTARDMHDFTGDFARVEVKTSAFQDRSAVTIHGLRQLEPPLTGTLTLAVAEIQRHGADSLDQVAERLRHSGADHAMLTDKLFEAGYVEGMPGSDEFTFGLRSWRYWEIDGNASVLNRSAVTEVVADAVSSLSYSLNLGSLGESASAFDYSRLSSEGRTKA</sequence>
<reference evidence="1 4" key="2">
    <citation type="submission" date="2017-12" db="EMBL/GenBank/DDBJ databases">
        <authorList>
            <person name="Levesque S."/>
        </authorList>
    </citation>
    <scope>NUCLEOTIDE SEQUENCE [LARGE SCALE GENOMIC DNA]</scope>
    <source>
        <strain evidence="1 4">SMQ-1420</strain>
    </source>
</reference>
<gene>
    <name evidence="2" type="ORF">CIK79_09435</name>
    <name evidence="1" type="ORF">CXR27_01470</name>
</gene>
<evidence type="ECO:0000313" key="4">
    <source>
        <dbReference type="Proteomes" id="UP000282731"/>
    </source>
</evidence>
<accession>A0A2A3X478</accession>
<dbReference type="InterPro" id="IPR025534">
    <property type="entry name" value="DUF4420"/>
</dbReference>
<name>A0A2A3X478_BREAU</name>
<dbReference type="EMBL" id="NRGX01000001">
    <property type="protein sequence ID" value="PCC18491.1"/>
    <property type="molecule type" value="Genomic_DNA"/>
</dbReference>
<proteinExistence type="predicted"/>
<dbReference type="Proteomes" id="UP000282731">
    <property type="component" value="Chromosome"/>
</dbReference>
<evidence type="ECO:0000313" key="2">
    <source>
        <dbReference type="EMBL" id="PCC18491.1"/>
    </source>
</evidence>
<evidence type="ECO:0000313" key="3">
    <source>
        <dbReference type="Proteomes" id="UP000218377"/>
    </source>
</evidence>
<organism evidence="2 3">
    <name type="scientific">Brevibacterium aurantiacum</name>
    <dbReference type="NCBI Taxonomy" id="273384"/>
    <lineage>
        <taxon>Bacteria</taxon>
        <taxon>Bacillati</taxon>
        <taxon>Actinomycetota</taxon>
        <taxon>Actinomycetes</taxon>
        <taxon>Micrococcales</taxon>
        <taxon>Brevibacteriaceae</taxon>
        <taxon>Brevibacterium</taxon>
    </lineage>
</organism>
<dbReference type="RefSeq" id="WP_096158007.1">
    <property type="nucleotide sequence ID" value="NZ_NRGX01000001.1"/>
</dbReference>
<dbReference type="AlphaFoldDB" id="A0A2A3X478"/>
<dbReference type="EMBL" id="CP025334">
    <property type="protein sequence ID" value="AZT95821.1"/>
    <property type="molecule type" value="Genomic_DNA"/>
</dbReference>
<reference evidence="1 4" key="3">
    <citation type="submission" date="2019-01" db="EMBL/GenBank/DDBJ databases">
        <title>Comparative genomic analysis of Brevibacterium aurantiacum sheds light on its evolution and its adaptation to smear-ripened cheeses.</title>
        <authorList>
            <person name="Moineau S."/>
        </authorList>
    </citation>
    <scope>NUCLEOTIDE SEQUENCE [LARGE SCALE GENOMIC DNA]</scope>
    <source>
        <strain evidence="1 4">SMQ-1420</strain>
    </source>
</reference>
<dbReference type="Proteomes" id="UP000218377">
    <property type="component" value="Unassembled WGS sequence"/>
</dbReference>